<dbReference type="SUPFAM" id="SSF55797">
    <property type="entry name" value="PR-1-like"/>
    <property type="match status" value="1"/>
</dbReference>
<dbReference type="AlphaFoldDB" id="A0A835VY48"/>
<evidence type="ECO:0000313" key="4">
    <source>
        <dbReference type="Proteomes" id="UP000650467"/>
    </source>
</evidence>
<feature type="compositionally biased region" description="Pro residues" evidence="1">
    <location>
        <begin position="32"/>
        <end position="42"/>
    </location>
</feature>
<accession>A0A835VY48</accession>
<dbReference type="EMBL" id="JAEHOC010000022">
    <property type="protein sequence ID" value="KAG2432205.1"/>
    <property type="molecule type" value="Genomic_DNA"/>
</dbReference>
<reference evidence="3" key="1">
    <citation type="journal article" date="2020" name="bioRxiv">
        <title>Comparative genomics of Chlamydomonas.</title>
        <authorList>
            <person name="Craig R.J."/>
            <person name="Hasan A.R."/>
            <person name="Ness R.W."/>
            <person name="Keightley P.D."/>
        </authorList>
    </citation>
    <scope>NUCLEOTIDE SEQUENCE</scope>
    <source>
        <strain evidence="3">SAG 7.73</strain>
    </source>
</reference>
<proteinExistence type="predicted"/>
<dbReference type="PRINTS" id="PR00837">
    <property type="entry name" value="V5TPXLIKE"/>
</dbReference>
<evidence type="ECO:0000256" key="1">
    <source>
        <dbReference type="SAM" id="MobiDB-lite"/>
    </source>
</evidence>
<dbReference type="SMART" id="SM00198">
    <property type="entry name" value="SCP"/>
    <property type="match status" value="1"/>
</dbReference>
<keyword evidence="4" id="KW-1185">Reference proteome</keyword>
<feature type="region of interest" description="Disordered" evidence="1">
    <location>
        <begin position="1"/>
        <end position="172"/>
    </location>
</feature>
<dbReference type="Gene3D" id="3.40.33.10">
    <property type="entry name" value="CAP"/>
    <property type="match status" value="1"/>
</dbReference>
<dbReference type="Pfam" id="PF00188">
    <property type="entry name" value="CAP"/>
    <property type="match status" value="1"/>
</dbReference>
<dbReference type="InterPro" id="IPR014044">
    <property type="entry name" value="CAP_dom"/>
</dbReference>
<dbReference type="PANTHER" id="PTHR10334">
    <property type="entry name" value="CYSTEINE-RICH SECRETORY PROTEIN-RELATED"/>
    <property type="match status" value="1"/>
</dbReference>
<feature type="compositionally biased region" description="Pro residues" evidence="1">
    <location>
        <begin position="94"/>
        <end position="106"/>
    </location>
</feature>
<organism evidence="3 4">
    <name type="scientific">Chlamydomonas incerta</name>
    <dbReference type="NCBI Taxonomy" id="51695"/>
    <lineage>
        <taxon>Eukaryota</taxon>
        <taxon>Viridiplantae</taxon>
        <taxon>Chlorophyta</taxon>
        <taxon>core chlorophytes</taxon>
        <taxon>Chlorophyceae</taxon>
        <taxon>CS clade</taxon>
        <taxon>Chlamydomonadales</taxon>
        <taxon>Chlamydomonadaceae</taxon>
        <taxon>Chlamydomonas</taxon>
    </lineage>
</organism>
<dbReference type="PROSITE" id="PS01010">
    <property type="entry name" value="CRISP_2"/>
    <property type="match status" value="1"/>
</dbReference>
<sequence length="336" mass="34988">MTRRPPRPPPKPPAPPLPPDQPGPPEENNASPPSPPSVPPPDAPDRPEPPQRRQASPPRPGGAAQALVDGWWITGVTEGGSVNDGGSSGGADASPPPPPSPRPPIPRRLMSGGGLGIGVERGEVGSPPVITRPPPPSPRPSPPPPPPPPSPPSPPPTPPPPPRAPRPPPAPSLIDIQIILDAHNAARALAGVRPLSWDAGLAASAQSWSTQCTWQHSSGSYGENLASGAYRTTKDPLNGIGIWYNEVCDYDFSKPSFSTVTGHYTQMVWADTRTVGCGYTACPDGVMGLGANTGVLVCQYWPPGNLDSASEFRDNVLQPRTFPDRCPAGYGSSTGR</sequence>
<protein>
    <recommendedName>
        <fullName evidence="2">SCP domain-containing protein</fullName>
    </recommendedName>
</protein>
<feature type="compositionally biased region" description="Pro residues" evidence="1">
    <location>
        <begin position="130"/>
        <end position="171"/>
    </location>
</feature>
<feature type="compositionally biased region" description="Pro residues" evidence="1">
    <location>
        <begin position="7"/>
        <end position="25"/>
    </location>
</feature>
<dbReference type="Proteomes" id="UP000650467">
    <property type="component" value="Unassembled WGS sequence"/>
</dbReference>
<feature type="compositionally biased region" description="Low complexity" evidence="1">
    <location>
        <begin position="52"/>
        <end position="66"/>
    </location>
</feature>
<evidence type="ECO:0000259" key="2">
    <source>
        <dbReference type="SMART" id="SM00198"/>
    </source>
</evidence>
<comment type="caution">
    <text evidence="3">The sequence shown here is derived from an EMBL/GenBank/DDBJ whole genome shotgun (WGS) entry which is preliminary data.</text>
</comment>
<dbReference type="OrthoDB" id="1472065at2759"/>
<dbReference type="FunFam" id="3.40.33.10:FF:000065">
    <property type="entry name" value="Predicted extracellular protein"/>
    <property type="match status" value="1"/>
</dbReference>
<gene>
    <name evidence="3" type="ORF">HXX76_009124</name>
</gene>
<dbReference type="InterPro" id="IPR035940">
    <property type="entry name" value="CAP_sf"/>
</dbReference>
<name>A0A835VY48_CHLIN</name>
<dbReference type="InterPro" id="IPR018244">
    <property type="entry name" value="Allrgn_V5/Tpx1_CS"/>
</dbReference>
<dbReference type="GO" id="GO:0005576">
    <property type="term" value="C:extracellular region"/>
    <property type="evidence" value="ECO:0007669"/>
    <property type="project" value="InterPro"/>
</dbReference>
<dbReference type="InterPro" id="IPR001283">
    <property type="entry name" value="CRISP-related"/>
</dbReference>
<dbReference type="PROSITE" id="PS01009">
    <property type="entry name" value="CRISP_1"/>
    <property type="match status" value="1"/>
</dbReference>
<feature type="domain" description="SCP" evidence="2">
    <location>
        <begin position="174"/>
        <end position="308"/>
    </location>
</feature>
<evidence type="ECO:0000313" key="3">
    <source>
        <dbReference type="EMBL" id="KAG2432205.1"/>
    </source>
</evidence>